<evidence type="ECO:0000313" key="4">
    <source>
        <dbReference type="Proteomes" id="UP001061958"/>
    </source>
</evidence>
<dbReference type="AlphaFoldDB" id="A0A9C7UR63"/>
<evidence type="ECO:0000256" key="1">
    <source>
        <dbReference type="SAM" id="Coils"/>
    </source>
</evidence>
<reference evidence="3" key="2">
    <citation type="submission" date="2022-01" db="EMBL/GenBank/DDBJ databases">
        <authorList>
            <person name="Hirooka S."/>
            <person name="Miyagishima S.Y."/>
        </authorList>
    </citation>
    <scope>NUCLEOTIDE SEQUENCE</scope>
    <source>
        <strain evidence="3">NBRC 102759</strain>
    </source>
</reference>
<comment type="caution">
    <text evidence="3">The sequence shown here is derived from an EMBL/GenBank/DDBJ whole genome shotgun (WGS) entry which is preliminary data.</text>
</comment>
<evidence type="ECO:0000256" key="2">
    <source>
        <dbReference type="SAM" id="MobiDB-lite"/>
    </source>
</evidence>
<feature type="compositionally biased region" description="Basic and acidic residues" evidence="2">
    <location>
        <begin position="72"/>
        <end position="87"/>
    </location>
</feature>
<organism evidence="3 4">
    <name type="scientific">Galdieria partita</name>
    <dbReference type="NCBI Taxonomy" id="83374"/>
    <lineage>
        <taxon>Eukaryota</taxon>
        <taxon>Rhodophyta</taxon>
        <taxon>Bangiophyceae</taxon>
        <taxon>Galdieriales</taxon>
        <taxon>Galdieriaceae</taxon>
        <taxon>Galdieria</taxon>
    </lineage>
</organism>
<feature type="coiled-coil region" evidence="1">
    <location>
        <begin position="220"/>
        <end position="247"/>
    </location>
</feature>
<evidence type="ECO:0000313" key="3">
    <source>
        <dbReference type="EMBL" id="GJQ12187.1"/>
    </source>
</evidence>
<proteinExistence type="predicted"/>
<keyword evidence="1" id="KW-0175">Coiled coil</keyword>
<accession>A0A9C7UR63</accession>
<feature type="compositionally biased region" description="Basic and acidic residues" evidence="2">
    <location>
        <begin position="137"/>
        <end position="161"/>
    </location>
</feature>
<keyword evidence="4" id="KW-1185">Reference proteome</keyword>
<feature type="compositionally biased region" description="Low complexity" evidence="2">
    <location>
        <begin position="180"/>
        <end position="189"/>
    </location>
</feature>
<dbReference type="Proteomes" id="UP001061958">
    <property type="component" value="Unassembled WGS sequence"/>
</dbReference>
<feature type="region of interest" description="Disordered" evidence="2">
    <location>
        <begin position="44"/>
        <end position="98"/>
    </location>
</feature>
<name>A0A9C7UR63_9RHOD</name>
<feature type="region of interest" description="Disordered" evidence="2">
    <location>
        <begin position="128"/>
        <end position="193"/>
    </location>
</feature>
<dbReference type="EMBL" id="BQMJ01000031">
    <property type="protein sequence ID" value="GJQ12187.1"/>
    <property type="molecule type" value="Genomic_DNA"/>
</dbReference>
<feature type="compositionally biased region" description="Basic and acidic residues" evidence="2">
    <location>
        <begin position="44"/>
        <end position="55"/>
    </location>
</feature>
<reference evidence="3" key="1">
    <citation type="journal article" date="2022" name="Proc. Natl. Acad. Sci. U.S.A.">
        <title>Life cycle and functional genomics of the unicellular red alga Galdieria for elucidating algal and plant evolution and industrial use.</title>
        <authorList>
            <person name="Hirooka S."/>
            <person name="Itabashi T."/>
            <person name="Ichinose T.M."/>
            <person name="Onuma R."/>
            <person name="Fujiwara T."/>
            <person name="Yamashita S."/>
            <person name="Jong L.W."/>
            <person name="Tomita R."/>
            <person name="Iwane A.H."/>
            <person name="Miyagishima S.Y."/>
        </authorList>
    </citation>
    <scope>NUCLEOTIDE SEQUENCE</scope>
    <source>
        <strain evidence="3">NBRC 102759</strain>
    </source>
</reference>
<gene>
    <name evidence="3" type="ORF">GpartN1_g3978.t1</name>
</gene>
<dbReference type="OrthoDB" id="10500520at2759"/>
<feature type="coiled-coil region" evidence="1">
    <location>
        <begin position="360"/>
        <end position="401"/>
    </location>
</feature>
<protein>
    <submittedName>
        <fullName evidence="3">Uncharacterized protein</fullName>
    </submittedName>
</protein>
<sequence>MGEKEEYGTNRTNLKQLPIEQNVCQGEEKLPSFKSLDSWLHTKEVKNSMESHKDSGNNQAEGEANLVTKIPLENRNDKEQNKRRYDDGLTSEQSSTHMPKEYLSIMTQNNNMLQNETQVTQSLKESKINNTENDSMLWRHDVSSKNNRPDKRQRNSTRDDSCLETSEDVDTEPHKRKQKSLSSSSGSYENSRKEVETFPFDVHEAERYTNSKPHLSAAALQCATLAASELQSELKATEELLNSAARRRRYMYYWYGQSANASLNDNATQIHSQTGLAGEVVKRKPKYENPDMQLNFSPNQVHNDTSSFMSGVRLTDEFPMNSNQSVQNMMQVVSIPETNAASPKDSESCIQATHFTIDVIQEVVKRLAKVEAELREMRSKNVALLRERENLLLKNEGLRKQLEEWKKFRQYPS</sequence>